<evidence type="ECO:0000313" key="2">
    <source>
        <dbReference type="Proteomes" id="UP000193785"/>
    </source>
</evidence>
<name>A0ABX3UMY4_9GAMM</name>
<sequence length="280" mass="32307">MIVQFEWPVSRQPLKISKKRTIDNALTLDIVSGAIDAHDAHLGHDSIVFYWHRSRLVMVNLCVSAICLMDGAEVAYGHACSLQEATSLQAGHFKLLITNKDEGGEEALSLNQLLCLYRDSQTSSRLLNVEEILPKGGNYINDLRYFNDVILAQEQGDDVLKTLELEYKRFLIWQELDDGGYSDSTHHENRILKTDHRFDSSREIFKDKSLTECIIATEFLMEKVWADLERSEEWYELFMEEEKVDLLHALSPEHIVAKNKDKVPELVFQDFYKVGLDSFY</sequence>
<protein>
    <submittedName>
        <fullName evidence="1">T6SS protein Cts1F</fullName>
    </submittedName>
</protein>
<organism evidence="1 2">
    <name type="scientific">Pantoea septica</name>
    <dbReference type="NCBI Taxonomy" id="472695"/>
    <lineage>
        <taxon>Bacteria</taxon>
        <taxon>Pseudomonadati</taxon>
        <taxon>Pseudomonadota</taxon>
        <taxon>Gammaproteobacteria</taxon>
        <taxon>Enterobacterales</taxon>
        <taxon>Erwiniaceae</taxon>
        <taxon>Pantoea</taxon>
    </lineage>
</organism>
<proteinExistence type="predicted"/>
<dbReference type="EMBL" id="MLJJ01000047">
    <property type="protein sequence ID" value="ORM91414.1"/>
    <property type="molecule type" value="Genomic_DNA"/>
</dbReference>
<dbReference type="Proteomes" id="UP000193785">
    <property type="component" value="Unassembled WGS sequence"/>
</dbReference>
<accession>A0ABX3UMY4</accession>
<evidence type="ECO:0000313" key="1">
    <source>
        <dbReference type="EMBL" id="ORM91414.1"/>
    </source>
</evidence>
<comment type="caution">
    <text evidence="1">The sequence shown here is derived from an EMBL/GenBank/DDBJ whole genome shotgun (WGS) entry which is preliminary data.</text>
</comment>
<reference evidence="1 2" key="1">
    <citation type="journal article" date="2017" name="Antonie Van Leeuwenhoek">
        <title>Phylogenomic resolution of the bacterial genus Pantoea and its relationship with Erwinia and Tatumella.</title>
        <authorList>
            <person name="Palmer M."/>
            <person name="Steenkamp E.T."/>
            <person name="Coetzee M.P."/>
            <person name="Chan W.Y."/>
            <person name="van Zyl E."/>
            <person name="De Maayer P."/>
            <person name="Coutinho T.A."/>
            <person name="Blom J."/>
            <person name="Smits T.H."/>
            <person name="Duffy B."/>
            <person name="Venter S.N."/>
        </authorList>
    </citation>
    <scope>NUCLEOTIDE SEQUENCE [LARGE SCALE GENOMIC DNA]</scope>
    <source>
        <strain evidence="1 2">LMG 5345</strain>
    </source>
</reference>
<dbReference type="RefSeq" id="WP_084886030.1">
    <property type="nucleotide sequence ID" value="NZ_MLJJ01000047.1"/>
</dbReference>
<gene>
    <name evidence="1" type="ORF">HA46_18325</name>
</gene>
<dbReference type="InterPro" id="IPR047914">
    <property type="entry name" value="TagK-like_C"/>
</dbReference>
<dbReference type="NCBIfam" id="NF033419">
    <property type="entry name" value="T6SS_TagK_dom"/>
    <property type="match status" value="1"/>
</dbReference>
<keyword evidence="2" id="KW-1185">Reference proteome</keyword>